<dbReference type="InterPro" id="IPR015943">
    <property type="entry name" value="WD40/YVTN_repeat-like_dom_sf"/>
</dbReference>
<dbReference type="InterPro" id="IPR019775">
    <property type="entry name" value="WD40_repeat_CS"/>
</dbReference>
<dbReference type="Proteomes" id="UP001057375">
    <property type="component" value="Unassembled WGS sequence"/>
</dbReference>
<evidence type="ECO:0000256" key="1">
    <source>
        <dbReference type="ARBA" id="ARBA00022574"/>
    </source>
</evidence>
<feature type="repeat" description="WD" evidence="3">
    <location>
        <begin position="30"/>
        <end position="72"/>
    </location>
</feature>
<keyword evidence="5" id="KW-1185">Reference proteome</keyword>
<reference evidence="4" key="1">
    <citation type="submission" date="2022-03" db="EMBL/GenBank/DDBJ databases">
        <title>Draft genome sequence of Aduncisulcus paluster, a free-living microaerophilic Fornicata.</title>
        <authorList>
            <person name="Yuyama I."/>
            <person name="Kume K."/>
            <person name="Tamura T."/>
            <person name="Inagaki Y."/>
            <person name="Hashimoto T."/>
        </authorList>
    </citation>
    <scope>NUCLEOTIDE SEQUENCE</scope>
    <source>
        <strain evidence="4">NY0171</strain>
    </source>
</reference>
<dbReference type="PROSITE" id="PS50082">
    <property type="entry name" value="WD_REPEATS_2"/>
    <property type="match status" value="2"/>
</dbReference>
<name>A0ABQ5JWG8_9EUKA</name>
<keyword evidence="1 3" id="KW-0853">WD repeat</keyword>
<evidence type="ECO:0000256" key="3">
    <source>
        <dbReference type="PROSITE-ProRule" id="PRU00221"/>
    </source>
</evidence>
<evidence type="ECO:0000313" key="5">
    <source>
        <dbReference type="Proteomes" id="UP001057375"/>
    </source>
</evidence>
<dbReference type="SUPFAM" id="SSF50978">
    <property type="entry name" value="WD40 repeat-like"/>
    <property type="match status" value="1"/>
</dbReference>
<dbReference type="PANTHER" id="PTHR47822:SF2">
    <property type="entry name" value="F-BOX AND WD-40 DOMAIN PROTEIN 7"/>
    <property type="match status" value="1"/>
</dbReference>
<dbReference type="InterPro" id="IPR036322">
    <property type="entry name" value="WD40_repeat_dom_sf"/>
</dbReference>
<gene>
    <name evidence="4" type="ORF">ADUPG1_011005</name>
</gene>
<proteinExistence type="predicted"/>
<dbReference type="PANTHER" id="PTHR47822">
    <property type="entry name" value="CARBOHYDRATE BINDING DOMAIN CONTAINING PROTEIN"/>
    <property type="match status" value="1"/>
</dbReference>
<dbReference type="SMART" id="SM00320">
    <property type="entry name" value="WD40"/>
    <property type="match status" value="3"/>
</dbReference>
<evidence type="ECO:0000256" key="2">
    <source>
        <dbReference type="ARBA" id="ARBA00022737"/>
    </source>
</evidence>
<sequence length="206" mass="22497">TAGRDMAVRVYDEATRRLTHTLTEGYTGVTAGHSNRIFSVKFHPDDSNMVLSAGWDKSVQIWDLRAGHSVRSIFGAQVCGDGMDVHGNLVATASYRPSEDNLQLWDFRSTELLKNIKWCSETDEKKEDGLQRSLLYSCSFSPDGKQIVAGGAHDNCVKVFDVANDLVLGSIGPLPGSVFDVAFAPSGSYIAVGSADRTIRVYETIF</sequence>
<dbReference type="EMBL" id="BQXS01011800">
    <property type="protein sequence ID" value="GKT16900.1"/>
    <property type="molecule type" value="Genomic_DNA"/>
</dbReference>
<dbReference type="PROSITE" id="PS00678">
    <property type="entry name" value="WD_REPEATS_1"/>
    <property type="match status" value="1"/>
</dbReference>
<dbReference type="Pfam" id="PF00400">
    <property type="entry name" value="WD40"/>
    <property type="match status" value="3"/>
</dbReference>
<feature type="non-terminal residue" evidence="4">
    <location>
        <position position="1"/>
    </location>
</feature>
<protein>
    <submittedName>
        <fullName evidence="4">WD domain G-beta repeat</fullName>
    </submittedName>
</protein>
<comment type="caution">
    <text evidence="4">The sequence shown here is derived from an EMBL/GenBank/DDBJ whole genome shotgun (WGS) entry which is preliminary data.</text>
</comment>
<dbReference type="InterPro" id="IPR001680">
    <property type="entry name" value="WD40_rpt"/>
</dbReference>
<feature type="repeat" description="WD" evidence="3">
    <location>
        <begin position="178"/>
        <end position="206"/>
    </location>
</feature>
<keyword evidence="2" id="KW-0677">Repeat</keyword>
<organism evidence="4 5">
    <name type="scientific">Aduncisulcus paluster</name>
    <dbReference type="NCBI Taxonomy" id="2918883"/>
    <lineage>
        <taxon>Eukaryota</taxon>
        <taxon>Metamonada</taxon>
        <taxon>Carpediemonas-like organisms</taxon>
        <taxon>Aduncisulcus</taxon>
    </lineage>
</organism>
<evidence type="ECO:0000313" key="4">
    <source>
        <dbReference type="EMBL" id="GKT16900.1"/>
    </source>
</evidence>
<dbReference type="Gene3D" id="2.130.10.10">
    <property type="entry name" value="YVTN repeat-like/Quinoprotein amine dehydrogenase"/>
    <property type="match status" value="2"/>
</dbReference>
<accession>A0ABQ5JWG8</accession>
<dbReference type="PROSITE" id="PS50294">
    <property type="entry name" value="WD_REPEATS_REGION"/>
    <property type="match status" value="2"/>
</dbReference>